<comment type="caution">
    <text evidence="3">The sequence shown here is derived from an EMBL/GenBank/DDBJ whole genome shotgun (WGS) entry which is preliminary data.</text>
</comment>
<dbReference type="RefSeq" id="WP_153684741.1">
    <property type="nucleotide sequence ID" value="NZ_WJIF01000005.1"/>
</dbReference>
<dbReference type="GO" id="GO:0016787">
    <property type="term" value="F:hydrolase activity"/>
    <property type="evidence" value="ECO:0007669"/>
    <property type="project" value="UniProtKB-KW"/>
</dbReference>
<accession>A0A6I2F6P7</accession>
<evidence type="ECO:0000313" key="3">
    <source>
        <dbReference type="EMBL" id="MRG60289.1"/>
    </source>
</evidence>
<evidence type="ECO:0000313" key="4">
    <source>
        <dbReference type="Proteomes" id="UP000431080"/>
    </source>
</evidence>
<sequence>MTGFIDAHVHLWDVDRMHLSWFRADLGLPRAATLDALRAAARDVGGRGAIAVQAADTLGEADWLTGLAAREPFLRAVVLQYDARTDASAWAGMAQPLIDRTGADGGRAGARPGRTARIAGIRLATPGGAADFGDVAGLDRLADGLARTGRVLELLIRPEQLPAAAALAARHPALTIVACHLAIGGDAVDARWLDGLHAFAAQPNAVAKASGLVRHAPEPDRERDDARVRDILSHAVGALGADRLMFGSDWPISARFATYAEVVRRTTLALPELDEAGLTEFWSGTARRCYAPAAAG</sequence>
<reference evidence="3 4" key="1">
    <citation type="submission" date="2019-10" db="EMBL/GenBank/DDBJ databases">
        <authorList>
            <person name="Nie G."/>
            <person name="Ming H."/>
            <person name="Yi B."/>
        </authorList>
    </citation>
    <scope>NUCLEOTIDE SEQUENCE [LARGE SCALE GENOMIC DNA]</scope>
    <source>
        <strain evidence="3 4">CFH 90414</strain>
    </source>
</reference>
<evidence type="ECO:0000256" key="1">
    <source>
        <dbReference type="ARBA" id="ARBA00038310"/>
    </source>
</evidence>
<dbReference type="EMBL" id="WJIF01000005">
    <property type="protein sequence ID" value="MRG60289.1"/>
    <property type="molecule type" value="Genomic_DNA"/>
</dbReference>
<protein>
    <submittedName>
        <fullName evidence="3">Amidohydrolase family protein</fullName>
    </submittedName>
</protein>
<feature type="domain" description="Amidohydrolase-related" evidence="2">
    <location>
        <begin position="5"/>
        <end position="290"/>
    </location>
</feature>
<organism evidence="3 4">
    <name type="scientific">Agromyces agglutinans</name>
    <dbReference type="NCBI Taxonomy" id="2662258"/>
    <lineage>
        <taxon>Bacteria</taxon>
        <taxon>Bacillati</taxon>
        <taxon>Actinomycetota</taxon>
        <taxon>Actinomycetes</taxon>
        <taxon>Micrococcales</taxon>
        <taxon>Microbacteriaceae</taxon>
        <taxon>Agromyces</taxon>
    </lineage>
</organism>
<name>A0A6I2F6P7_9MICO</name>
<keyword evidence="3" id="KW-0378">Hydrolase</keyword>
<evidence type="ECO:0000259" key="2">
    <source>
        <dbReference type="Pfam" id="PF04909"/>
    </source>
</evidence>
<dbReference type="PANTHER" id="PTHR43569">
    <property type="entry name" value="AMIDOHYDROLASE"/>
    <property type="match status" value="1"/>
</dbReference>
<dbReference type="InterPro" id="IPR006680">
    <property type="entry name" value="Amidohydro-rel"/>
</dbReference>
<dbReference type="InterPro" id="IPR032466">
    <property type="entry name" value="Metal_Hydrolase"/>
</dbReference>
<gene>
    <name evidence="3" type="ORF">GE115_10480</name>
</gene>
<dbReference type="Gene3D" id="3.20.20.140">
    <property type="entry name" value="Metal-dependent hydrolases"/>
    <property type="match status" value="1"/>
</dbReference>
<proteinExistence type="inferred from homology"/>
<comment type="similarity">
    <text evidence="1">Belongs to the metallo-dependent hydrolases superfamily.</text>
</comment>
<keyword evidence="4" id="KW-1185">Reference proteome</keyword>
<dbReference type="PANTHER" id="PTHR43569:SF2">
    <property type="entry name" value="AMIDOHYDROLASE-RELATED DOMAIN-CONTAINING PROTEIN"/>
    <property type="match status" value="1"/>
</dbReference>
<dbReference type="Proteomes" id="UP000431080">
    <property type="component" value="Unassembled WGS sequence"/>
</dbReference>
<dbReference type="AlphaFoldDB" id="A0A6I2F6P7"/>
<dbReference type="Pfam" id="PF04909">
    <property type="entry name" value="Amidohydro_2"/>
    <property type="match status" value="1"/>
</dbReference>
<dbReference type="SUPFAM" id="SSF51556">
    <property type="entry name" value="Metallo-dependent hydrolases"/>
    <property type="match status" value="1"/>
</dbReference>
<dbReference type="InterPro" id="IPR052350">
    <property type="entry name" value="Metallo-dep_Lactonases"/>
</dbReference>